<dbReference type="SUPFAM" id="SSF53098">
    <property type="entry name" value="Ribonuclease H-like"/>
    <property type="match status" value="1"/>
</dbReference>
<dbReference type="Gene3D" id="3.30.420.10">
    <property type="entry name" value="Ribonuclease H-like superfamily/Ribonuclease H"/>
    <property type="match status" value="1"/>
</dbReference>
<evidence type="ECO:0000313" key="1">
    <source>
        <dbReference type="EMBL" id="RGP73727.1"/>
    </source>
</evidence>
<dbReference type="InterPro" id="IPR012337">
    <property type="entry name" value="RNaseH-like_sf"/>
</dbReference>
<protein>
    <submittedName>
        <fullName evidence="1">Nadph2 dehydrogenase</fullName>
    </submittedName>
</protein>
<reference evidence="1 2" key="1">
    <citation type="journal article" date="2018" name="PLoS Pathog.">
        <title>Evolution of structural diversity of trichothecenes, a family of toxins produced by plant pathogenic and entomopathogenic fungi.</title>
        <authorList>
            <person name="Proctor R.H."/>
            <person name="McCormick S.P."/>
            <person name="Kim H.S."/>
            <person name="Cardoza R.E."/>
            <person name="Stanley A.M."/>
            <person name="Lindo L."/>
            <person name="Kelly A."/>
            <person name="Brown D.W."/>
            <person name="Lee T."/>
            <person name="Vaughan M.M."/>
            <person name="Alexander N.J."/>
            <person name="Busman M."/>
            <person name="Gutierrez S."/>
        </authorList>
    </citation>
    <scope>NUCLEOTIDE SEQUENCE [LARGE SCALE GENOMIC DNA]</scope>
    <source>
        <strain evidence="1 2">NRRL 20695</strain>
    </source>
</reference>
<gene>
    <name evidence="1" type="ORF">FLONG3_6218</name>
</gene>
<dbReference type="OrthoDB" id="5067658at2759"/>
<proteinExistence type="predicted"/>
<keyword evidence="2" id="KW-1185">Reference proteome</keyword>
<dbReference type="InterPro" id="IPR036397">
    <property type="entry name" value="RNaseH_sf"/>
</dbReference>
<dbReference type="AlphaFoldDB" id="A0A395SNL6"/>
<evidence type="ECO:0000313" key="2">
    <source>
        <dbReference type="Proteomes" id="UP000266234"/>
    </source>
</evidence>
<comment type="caution">
    <text evidence="1">The sequence shown here is derived from an EMBL/GenBank/DDBJ whole genome shotgun (WGS) entry which is preliminary data.</text>
</comment>
<sequence>MSLIPDCINSLYTGAQGLLSRSRNAWEAACEAWKEAPATEIPSQTPKIVIGNQKEAMERGQCMANESCNDLRLVLWTDASGGNRRSGAGWAFAFREGFTWVRIAAKGPGGRGTNFLELMAISFALDYTIQIVERQTESEKNQLQTLEIYTDSQGALSLLGRMQSVLNVDLIEPDYMMSNQRRKKKAWRKRLDNVAVREMGLKIKKLQEAGVEVELHWVPRNQFTGSILADDGAGLARMGVGCEYTLNNAFVEFLPANPIGGQIKGNKGLLLKTDKTVLQMCMAEEIATTLKEIRANEEKILAAMTKDVAEEQVTEAVVHMPAEAVRGTEEMIWQNDNPQMGAQMSNALTDEMLEVTRQDRIGPMGQRTEDDDIWYHNTVPLDPLLYFPGPEEMVEVTSEEARQGTEDEDFWYYNPLAIDPQLYLSSLDEMDGVSIDKVAAGD</sequence>
<dbReference type="Proteomes" id="UP000266234">
    <property type="component" value="Unassembled WGS sequence"/>
</dbReference>
<name>A0A395SNL6_9HYPO</name>
<accession>A0A395SNL6</accession>
<dbReference type="STRING" id="694270.A0A395SNL6"/>
<organism evidence="1 2">
    <name type="scientific">Fusarium longipes</name>
    <dbReference type="NCBI Taxonomy" id="694270"/>
    <lineage>
        <taxon>Eukaryota</taxon>
        <taxon>Fungi</taxon>
        <taxon>Dikarya</taxon>
        <taxon>Ascomycota</taxon>
        <taxon>Pezizomycotina</taxon>
        <taxon>Sordariomycetes</taxon>
        <taxon>Hypocreomycetidae</taxon>
        <taxon>Hypocreales</taxon>
        <taxon>Nectriaceae</taxon>
        <taxon>Fusarium</taxon>
    </lineage>
</organism>
<dbReference type="EMBL" id="PXOG01000135">
    <property type="protein sequence ID" value="RGP73727.1"/>
    <property type="molecule type" value="Genomic_DNA"/>
</dbReference>
<dbReference type="GO" id="GO:0003676">
    <property type="term" value="F:nucleic acid binding"/>
    <property type="evidence" value="ECO:0007669"/>
    <property type="project" value="InterPro"/>
</dbReference>